<feature type="transmembrane region" description="Helical" evidence="1">
    <location>
        <begin position="59"/>
        <end position="80"/>
    </location>
</feature>
<sequence precursor="true">MDARKLRSLQPCLLPEWSIRDASSLPFVCPAPAARSGQPEGGRLMSPAVRNDPAPARRFAAWAVGPWVLLLFAALGFVQYLRHAEYLYLAAALLVIVACAGCILRQAWARPVLQLLAVLLAAWALVTAALMLQQAGDFDTARQHALAQPQLGEVALWMIARAERTWQVGLALKAAAIPLLLWLAWQLGRSTVRAQFRPRRRGRL</sequence>
<dbReference type="Proteomes" id="UP000011859">
    <property type="component" value="Chromosome"/>
</dbReference>
<keyword evidence="1" id="KW-0472">Membrane</keyword>
<reference evidence="2 3" key="1">
    <citation type="submission" date="2012-04" db="EMBL/GenBank/DDBJ databases">
        <title>Complete genome of Rhodanobacter sp. 2APBS1.</title>
        <authorList>
            <consortium name="US DOE Joint Genome Institute"/>
            <person name="Huntemann M."/>
            <person name="Wei C.-L."/>
            <person name="Han J."/>
            <person name="Detter J.C."/>
            <person name="Han C."/>
            <person name="Tapia R."/>
            <person name="Munk A.C.C."/>
            <person name="Chen A."/>
            <person name="Krypides N."/>
            <person name="Mavromatis K."/>
            <person name="Markowitz V."/>
            <person name="Szeto E."/>
            <person name="Ivanova N."/>
            <person name="Mikhailova N."/>
            <person name="Ovchinnikova G."/>
            <person name="Pagani I."/>
            <person name="Pati A."/>
            <person name="Goodwin L."/>
            <person name="Peters L."/>
            <person name="Pitluck S."/>
            <person name="Woyke T."/>
            <person name="Prakash O."/>
            <person name="Elkins J."/>
            <person name="Brown S."/>
            <person name="Palumbo A."/>
            <person name="Hemme C."/>
            <person name="Zhou J."/>
            <person name="Watson D."/>
            <person name="Jardine P."/>
            <person name="Kostka J."/>
            <person name="Green S."/>
        </authorList>
    </citation>
    <scope>NUCLEOTIDE SEQUENCE [LARGE SCALE GENOMIC DNA]</scope>
    <source>
        <strain evidence="2 3">2APBS1</strain>
    </source>
</reference>
<accession>M4NLL0</accession>
<feature type="transmembrane region" description="Helical" evidence="1">
    <location>
        <begin position="86"/>
        <end position="104"/>
    </location>
</feature>
<dbReference type="KEGG" id="rhd:R2APBS1_3470"/>
<dbReference type="AlphaFoldDB" id="M4NLL0"/>
<proteinExistence type="predicted"/>
<name>M4NLL0_9GAMM</name>
<evidence type="ECO:0000313" key="2">
    <source>
        <dbReference type="EMBL" id="AGG90533.1"/>
    </source>
</evidence>
<evidence type="ECO:0000313" key="3">
    <source>
        <dbReference type="Proteomes" id="UP000011859"/>
    </source>
</evidence>
<protein>
    <submittedName>
        <fullName evidence="2">Uncharacterized protein</fullName>
    </submittedName>
</protein>
<dbReference type="HOGENOM" id="CLU_116270_0_0_6"/>
<feature type="transmembrane region" description="Helical" evidence="1">
    <location>
        <begin position="111"/>
        <end position="132"/>
    </location>
</feature>
<organism evidence="2 3">
    <name type="scientific">Rhodanobacter denitrificans</name>
    <dbReference type="NCBI Taxonomy" id="666685"/>
    <lineage>
        <taxon>Bacteria</taxon>
        <taxon>Pseudomonadati</taxon>
        <taxon>Pseudomonadota</taxon>
        <taxon>Gammaproteobacteria</taxon>
        <taxon>Lysobacterales</taxon>
        <taxon>Rhodanobacteraceae</taxon>
        <taxon>Rhodanobacter</taxon>
    </lineage>
</organism>
<keyword evidence="1" id="KW-0812">Transmembrane</keyword>
<keyword evidence="1" id="KW-1133">Transmembrane helix</keyword>
<gene>
    <name evidence="2" type="ORF">R2APBS1_3470</name>
</gene>
<keyword evidence="3" id="KW-1185">Reference proteome</keyword>
<evidence type="ECO:0000256" key="1">
    <source>
        <dbReference type="SAM" id="Phobius"/>
    </source>
</evidence>
<feature type="transmembrane region" description="Helical" evidence="1">
    <location>
        <begin position="166"/>
        <end position="185"/>
    </location>
</feature>
<dbReference type="STRING" id="666685.R2APBS1_3470"/>
<dbReference type="EMBL" id="CP003470">
    <property type="protein sequence ID" value="AGG90533.1"/>
    <property type="molecule type" value="Genomic_DNA"/>
</dbReference>